<organism evidence="4 5">
    <name type="scientific">Sinosporangium album</name>
    <dbReference type="NCBI Taxonomy" id="504805"/>
    <lineage>
        <taxon>Bacteria</taxon>
        <taxon>Bacillati</taxon>
        <taxon>Actinomycetota</taxon>
        <taxon>Actinomycetes</taxon>
        <taxon>Streptosporangiales</taxon>
        <taxon>Streptosporangiaceae</taxon>
        <taxon>Sinosporangium</taxon>
    </lineage>
</organism>
<dbReference type="SUPFAM" id="SSF56349">
    <property type="entry name" value="DNA breaking-rejoining enzymes"/>
    <property type="match status" value="1"/>
</dbReference>
<dbReference type="Proteomes" id="UP000198923">
    <property type="component" value="Unassembled WGS sequence"/>
</dbReference>
<dbReference type="Pfam" id="PF00589">
    <property type="entry name" value="Phage_integrase"/>
    <property type="match status" value="1"/>
</dbReference>
<evidence type="ECO:0000259" key="3">
    <source>
        <dbReference type="PROSITE" id="PS51898"/>
    </source>
</evidence>
<gene>
    <name evidence="4" type="ORF">SAMN05421505_102345</name>
</gene>
<accession>A0A1G7SKC5</accession>
<feature type="domain" description="Tyr recombinase" evidence="3">
    <location>
        <begin position="1"/>
        <end position="83"/>
    </location>
</feature>
<dbReference type="InterPro" id="IPR011010">
    <property type="entry name" value="DNA_brk_join_enz"/>
</dbReference>
<dbReference type="PROSITE" id="PS51898">
    <property type="entry name" value="TYR_RECOMBINASE"/>
    <property type="match status" value="1"/>
</dbReference>
<feature type="region of interest" description="Disordered" evidence="2">
    <location>
        <begin position="115"/>
        <end position="145"/>
    </location>
</feature>
<proteinExistence type="predicted"/>
<sequence>MCHASLAGRAKDRPAPIPGRRNQEFRKHGMHALRHHFASTLLHAGESIKALAEYLGHQDPGYTLRTYTHLMAGSEDRTRKAIDMAFGEVDKPHANGFRRVLFTWSRRQKAVGDEQHCRLTSASARRESPRLGTVSGRPNSDRTGH</sequence>
<protein>
    <submittedName>
        <fullName evidence="4">Phage integrase family protein</fullName>
    </submittedName>
</protein>
<dbReference type="InterPro" id="IPR013762">
    <property type="entry name" value="Integrase-like_cat_sf"/>
</dbReference>
<dbReference type="STRING" id="504805.SAMN05421505_102345"/>
<dbReference type="AlphaFoldDB" id="A0A1G7SKC5"/>
<evidence type="ECO:0000256" key="2">
    <source>
        <dbReference type="SAM" id="MobiDB-lite"/>
    </source>
</evidence>
<feature type="region of interest" description="Disordered" evidence="2">
    <location>
        <begin position="1"/>
        <end position="20"/>
    </location>
</feature>
<keyword evidence="1" id="KW-0233">DNA recombination</keyword>
<dbReference type="GO" id="GO:0003677">
    <property type="term" value="F:DNA binding"/>
    <property type="evidence" value="ECO:0007669"/>
    <property type="project" value="InterPro"/>
</dbReference>
<evidence type="ECO:0000313" key="4">
    <source>
        <dbReference type="EMBL" id="SDG23505.1"/>
    </source>
</evidence>
<name>A0A1G7SKC5_9ACTN</name>
<dbReference type="Gene3D" id="1.10.443.10">
    <property type="entry name" value="Intergrase catalytic core"/>
    <property type="match status" value="1"/>
</dbReference>
<dbReference type="InterPro" id="IPR002104">
    <property type="entry name" value="Integrase_catalytic"/>
</dbReference>
<dbReference type="GO" id="GO:0015074">
    <property type="term" value="P:DNA integration"/>
    <property type="evidence" value="ECO:0007669"/>
    <property type="project" value="InterPro"/>
</dbReference>
<dbReference type="GO" id="GO:0006310">
    <property type="term" value="P:DNA recombination"/>
    <property type="evidence" value="ECO:0007669"/>
    <property type="project" value="UniProtKB-KW"/>
</dbReference>
<evidence type="ECO:0000256" key="1">
    <source>
        <dbReference type="ARBA" id="ARBA00023172"/>
    </source>
</evidence>
<reference evidence="4 5" key="1">
    <citation type="submission" date="2016-10" db="EMBL/GenBank/DDBJ databases">
        <authorList>
            <person name="de Groot N.N."/>
        </authorList>
    </citation>
    <scope>NUCLEOTIDE SEQUENCE [LARGE SCALE GENOMIC DNA]</scope>
    <source>
        <strain evidence="4 5">CPCC 201354</strain>
    </source>
</reference>
<dbReference type="EMBL" id="FNCN01000002">
    <property type="protein sequence ID" value="SDG23505.1"/>
    <property type="molecule type" value="Genomic_DNA"/>
</dbReference>
<keyword evidence="5" id="KW-1185">Reference proteome</keyword>
<evidence type="ECO:0000313" key="5">
    <source>
        <dbReference type="Proteomes" id="UP000198923"/>
    </source>
</evidence>